<organism evidence="7 8">
    <name type="scientific">Fundidesulfovibrio magnetotacticus</name>
    <dbReference type="NCBI Taxonomy" id="2730080"/>
    <lineage>
        <taxon>Bacteria</taxon>
        <taxon>Pseudomonadati</taxon>
        <taxon>Thermodesulfobacteriota</taxon>
        <taxon>Desulfovibrionia</taxon>
        <taxon>Desulfovibrionales</taxon>
        <taxon>Desulfovibrionaceae</taxon>
        <taxon>Fundidesulfovibrio</taxon>
    </lineage>
</organism>
<evidence type="ECO:0000256" key="2">
    <source>
        <dbReference type="ARBA" id="ARBA00022490"/>
    </source>
</evidence>
<comment type="similarity">
    <text evidence="1">Belongs to the acetyltransferase family. RimI subfamily.</text>
</comment>
<name>A0A6V8LP34_9BACT</name>
<dbReference type="EMBL" id="BLTE01000009">
    <property type="protein sequence ID" value="GFK94332.1"/>
    <property type="molecule type" value="Genomic_DNA"/>
</dbReference>
<reference evidence="7 8" key="2">
    <citation type="submission" date="2020-05" db="EMBL/GenBank/DDBJ databases">
        <title>Draft genome sequence of Desulfovibrio sp. strainFSS-1.</title>
        <authorList>
            <person name="Shimoshige H."/>
            <person name="Kobayashi H."/>
            <person name="Maekawa T."/>
        </authorList>
    </citation>
    <scope>NUCLEOTIDE SEQUENCE [LARGE SCALE GENOMIC DNA]</scope>
    <source>
        <strain evidence="7 8">SIID29052-01</strain>
    </source>
</reference>
<keyword evidence="3 7" id="KW-0808">Transferase</keyword>
<sequence length="171" mass="19302">MTRSHGQDAPPGARRPPPLPGGAPVRLGPADIPGLVELERLCFAVPWNAKQYRTVMDNPPFRVFGLHHDEGLAAYLTLFASDFEMEILNIAVRPDLRRMGLGRRMLAHVLQLCRKMGIQRGYLEVRRSNAAARRLYEAFGFEEVGVRKGYYPDNREDAIVMRLEFETGQPG</sequence>
<dbReference type="SUPFAM" id="SSF55729">
    <property type="entry name" value="Acyl-CoA N-acyltransferases (Nat)"/>
    <property type="match status" value="1"/>
</dbReference>
<keyword evidence="2" id="KW-0963">Cytoplasm</keyword>
<proteinExistence type="inferred from homology"/>
<gene>
    <name evidence="7" type="primary">rimI_1</name>
    <name evidence="7" type="ORF">NNJEOMEG_02176</name>
</gene>
<protein>
    <submittedName>
        <fullName evidence="7">Ribosomal-protein-alanine acetyltransferase</fullName>
        <ecNumber evidence="7">2.3.1.267</ecNumber>
    </submittedName>
</protein>
<evidence type="ECO:0000256" key="4">
    <source>
        <dbReference type="ARBA" id="ARBA00023315"/>
    </source>
</evidence>
<dbReference type="CDD" id="cd04301">
    <property type="entry name" value="NAT_SF"/>
    <property type="match status" value="1"/>
</dbReference>
<dbReference type="GO" id="GO:0008999">
    <property type="term" value="F:protein-N-terminal-alanine acetyltransferase activity"/>
    <property type="evidence" value="ECO:0007669"/>
    <property type="project" value="UniProtKB-EC"/>
</dbReference>
<evidence type="ECO:0000313" key="8">
    <source>
        <dbReference type="Proteomes" id="UP000494245"/>
    </source>
</evidence>
<evidence type="ECO:0000256" key="5">
    <source>
        <dbReference type="SAM" id="MobiDB-lite"/>
    </source>
</evidence>
<feature type="region of interest" description="Disordered" evidence="5">
    <location>
        <begin position="1"/>
        <end position="26"/>
    </location>
</feature>
<dbReference type="PANTHER" id="PTHR43420">
    <property type="entry name" value="ACETYLTRANSFERASE"/>
    <property type="match status" value="1"/>
</dbReference>
<accession>A0A6V8LP34</accession>
<dbReference type="PANTHER" id="PTHR43420:SF44">
    <property type="entry name" value="ACETYLTRANSFERASE YPEA"/>
    <property type="match status" value="1"/>
</dbReference>
<reference evidence="7 8" key="1">
    <citation type="submission" date="2020-04" db="EMBL/GenBank/DDBJ databases">
        <authorList>
            <consortium name="Desulfovibrio sp. FSS-1 genome sequencing consortium"/>
            <person name="Shimoshige H."/>
            <person name="Kobayashi H."/>
            <person name="Maekawa T."/>
        </authorList>
    </citation>
    <scope>NUCLEOTIDE SEQUENCE [LARGE SCALE GENOMIC DNA]</scope>
    <source>
        <strain evidence="7 8">SIID29052-01</strain>
    </source>
</reference>
<evidence type="ECO:0000256" key="1">
    <source>
        <dbReference type="ARBA" id="ARBA00005395"/>
    </source>
</evidence>
<keyword evidence="4 7" id="KW-0012">Acyltransferase</keyword>
<dbReference type="NCBIfam" id="TIGR01575">
    <property type="entry name" value="rimI"/>
    <property type="match status" value="1"/>
</dbReference>
<dbReference type="EC" id="2.3.1.267" evidence="7"/>
<evidence type="ECO:0000313" key="7">
    <source>
        <dbReference type="EMBL" id="GFK94332.1"/>
    </source>
</evidence>
<keyword evidence="8" id="KW-1185">Reference proteome</keyword>
<dbReference type="InterPro" id="IPR016181">
    <property type="entry name" value="Acyl_CoA_acyltransferase"/>
</dbReference>
<dbReference type="InterPro" id="IPR000182">
    <property type="entry name" value="GNAT_dom"/>
</dbReference>
<evidence type="ECO:0000256" key="3">
    <source>
        <dbReference type="ARBA" id="ARBA00022679"/>
    </source>
</evidence>
<dbReference type="Proteomes" id="UP000494245">
    <property type="component" value="Unassembled WGS sequence"/>
</dbReference>
<dbReference type="AlphaFoldDB" id="A0A6V8LP34"/>
<dbReference type="InterPro" id="IPR006464">
    <property type="entry name" value="AcTrfase_RimI/Ard1"/>
</dbReference>
<dbReference type="PROSITE" id="PS51186">
    <property type="entry name" value="GNAT"/>
    <property type="match status" value="1"/>
</dbReference>
<dbReference type="InterPro" id="IPR050680">
    <property type="entry name" value="YpeA/RimI_acetyltransf"/>
</dbReference>
<evidence type="ECO:0000259" key="6">
    <source>
        <dbReference type="PROSITE" id="PS51186"/>
    </source>
</evidence>
<dbReference type="Pfam" id="PF00583">
    <property type="entry name" value="Acetyltransf_1"/>
    <property type="match status" value="1"/>
</dbReference>
<dbReference type="Gene3D" id="3.40.630.30">
    <property type="match status" value="1"/>
</dbReference>
<comment type="caution">
    <text evidence="7">The sequence shown here is derived from an EMBL/GenBank/DDBJ whole genome shotgun (WGS) entry which is preliminary data.</text>
</comment>
<feature type="domain" description="N-acetyltransferase" evidence="6">
    <location>
        <begin position="23"/>
        <end position="166"/>
    </location>
</feature>